<sequence length="79" mass="8906">MKLNDGAKAVLAIAQFGGSGLTSFIIDNTYVWQGKEISLNEESICELEEYRRVTKIPFSIYRFGDVITITRSNKSEQTI</sequence>
<reference evidence="1 2" key="1">
    <citation type="submission" date="2019-09" db="EMBL/GenBank/DDBJ databases">
        <title>Bacillus ochoae sp. nov., Paenibacillus whitsoniae sp. nov., Paenibacillus spiritus sp. nov. Isolated from the Mars Exploration Rover during spacecraft assembly.</title>
        <authorList>
            <person name="Seuylemezian A."/>
            <person name="Vaishampayan P."/>
        </authorList>
    </citation>
    <scope>NUCLEOTIDE SEQUENCE [LARGE SCALE GENOMIC DNA]</scope>
    <source>
        <strain evidence="1 2">MER_111</strain>
    </source>
</reference>
<dbReference type="Proteomes" id="UP000367750">
    <property type="component" value="Unassembled WGS sequence"/>
</dbReference>
<dbReference type="RefSeq" id="WP_150456520.1">
    <property type="nucleotide sequence ID" value="NZ_VYKK01000004.1"/>
</dbReference>
<dbReference type="EMBL" id="VYKK01000004">
    <property type="protein sequence ID" value="KAA9007230.1"/>
    <property type="molecule type" value="Genomic_DNA"/>
</dbReference>
<gene>
    <name evidence="1" type="ORF">F4V43_01715</name>
</gene>
<accession>A0A5J5GGU0</accession>
<organism evidence="1 2">
    <name type="scientific">Paenibacillus spiritus</name>
    <dbReference type="NCBI Taxonomy" id="2496557"/>
    <lineage>
        <taxon>Bacteria</taxon>
        <taxon>Bacillati</taxon>
        <taxon>Bacillota</taxon>
        <taxon>Bacilli</taxon>
        <taxon>Bacillales</taxon>
        <taxon>Paenibacillaceae</taxon>
        <taxon>Paenibacillus</taxon>
    </lineage>
</organism>
<keyword evidence="2" id="KW-1185">Reference proteome</keyword>
<name>A0A5J5GGU0_9BACL</name>
<evidence type="ECO:0000313" key="2">
    <source>
        <dbReference type="Proteomes" id="UP000367750"/>
    </source>
</evidence>
<proteinExistence type="predicted"/>
<comment type="caution">
    <text evidence="1">The sequence shown here is derived from an EMBL/GenBank/DDBJ whole genome shotgun (WGS) entry which is preliminary data.</text>
</comment>
<protein>
    <submittedName>
        <fullName evidence="1">Uncharacterized protein</fullName>
    </submittedName>
</protein>
<evidence type="ECO:0000313" key="1">
    <source>
        <dbReference type="EMBL" id="KAA9007230.1"/>
    </source>
</evidence>
<dbReference type="AlphaFoldDB" id="A0A5J5GGU0"/>